<organism evidence="2 3">
    <name type="scientific">Symbiodinium pilosum</name>
    <name type="common">Dinoflagellate</name>
    <dbReference type="NCBI Taxonomy" id="2952"/>
    <lineage>
        <taxon>Eukaryota</taxon>
        <taxon>Sar</taxon>
        <taxon>Alveolata</taxon>
        <taxon>Dinophyceae</taxon>
        <taxon>Suessiales</taxon>
        <taxon>Symbiodiniaceae</taxon>
        <taxon>Symbiodinium</taxon>
    </lineage>
</organism>
<proteinExistence type="predicted"/>
<gene>
    <name evidence="2" type="ORF">SPIL2461_LOCUS7624</name>
</gene>
<evidence type="ECO:0000256" key="1">
    <source>
        <dbReference type="SAM" id="Phobius"/>
    </source>
</evidence>
<dbReference type="OrthoDB" id="408432at2759"/>
<evidence type="ECO:0000313" key="2">
    <source>
        <dbReference type="EMBL" id="CAE7328998.1"/>
    </source>
</evidence>
<dbReference type="AlphaFoldDB" id="A0A812NYW0"/>
<protein>
    <submittedName>
        <fullName evidence="2">Uncharacterized protein</fullName>
    </submittedName>
</protein>
<keyword evidence="3" id="KW-1185">Reference proteome</keyword>
<name>A0A812NYW0_SYMPI</name>
<dbReference type="EMBL" id="CAJNIZ010012069">
    <property type="protein sequence ID" value="CAE7328998.1"/>
    <property type="molecule type" value="Genomic_DNA"/>
</dbReference>
<comment type="caution">
    <text evidence="2">The sequence shown here is derived from an EMBL/GenBank/DDBJ whole genome shotgun (WGS) entry which is preliminary data.</text>
</comment>
<feature type="transmembrane region" description="Helical" evidence="1">
    <location>
        <begin position="46"/>
        <end position="64"/>
    </location>
</feature>
<keyword evidence="1" id="KW-0472">Membrane</keyword>
<dbReference type="Proteomes" id="UP000649617">
    <property type="component" value="Unassembled WGS sequence"/>
</dbReference>
<accession>A0A812NYW0</accession>
<sequence length="304" mass="33387">MFLKKDCKLDEDGQTYLDSHNYSFKSLLHGSKPKPVWEPSSNTARAVDCTVAVVATFALSTGAFLLPRTLAALCILTAGYIIGRLACSMFILVLSVLVGKIHKNQHERAVLFWSWFPCWKFMLCCLACLAGALTGHHLWENYWQQYSEVSLLKAYHGIDPSVVPGSQIQDAGAVDFVSTAGVDSEHGGCFMNAGTTYCVAPIVTNGTIHHSIGGAPRYGSFDYFAVGVDCCSCPWLKQTRDGLCIRDFLCSKVPGHQLPMWCMEASLGRRRDPFHGFGSETLLPTCCGRLGQHIPKDFQSSAFL</sequence>
<feature type="transmembrane region" description="Helical" evidence="1">
    <location>
        <begin position="70"/>
        <end position="98"/>
    </location>
</feature>
<feature type="transmembrane region" description="Helical" evidence="1">
    <location>
        <begin position="110"/>
        <end position="133"/>
    </location>
</feature>
<reference evidence="2" key="1">
    <citation type="submission" date="2021-02" db="EMBL/GenBank/DDBJ databases">
        <authorList>
            <person name="Dougan E. K."/>
            <person name="Rhodes N."/>
            <person name="Thang M."/>
            <person name="Chan C."/>
        </authorList>
    </citation>
    <scope>NUCLEOTIDE SEQUENCE</scope>
</reference>
<evidence type="ECO:0000313" key="3">
    <source>
        <dbReference type="Proteomes" id="UP000649617"/>
    </source>
</evidence>
<keyword evidence="1" id="KW-0812">Transmembrane</keyword>
<keyword evidence="1" id="KW-1133">Transmembrane helix</keyword>